<sequence length="126" mass="14838">MAPSYVSLVTEANSLLEKFSASRQCLDDFIEDASKDLQFLRFFFTNLDKMQEEWNKIYDSAFVDKHWIGPLLRWRPEINKLLDELSLKLSRGYRVKKGQIKTTQPRKFFAHQTTKLPKLNIAAILR</sequence>
<name>A0AAV1GKD1_XYRNO</name>
<dbReference type="Proteomes" id="UP001178508">
    <property type="component" value="Chromosome 15"/>
</dbReference>
<organism evidence="1 2">
    <name type="scientific">Xyrichtys novacula</name>
    <name type="common">Pearly razorfish</name>
    <name type="synonym">Hemipteronotus novacula</name>
    <dbReference type="NCBI Taxonomy" id="13765"/>
    <lineage>
        <taxon>Eukaryota</taxon>
        <taxon>Metazoa</taxon>
        <taxon>Chordata</taxon>
        <taxon>Craniata</taxon>
        <taxon>Vertebrata</taxon>
        <taxon>Euteleostomi</taxon>
        <taxon>Actinopterygii</taxon>
        <taxon>Neopterygii</taxon>
        <taxon>Teleostei</taxon>
        <taxon>Neoteleostei</taxon>
        <taxon>Acanthomorphata</taxon>
        <taxon>Eupercaria</taxon>
        <taxon>Labriformes</taxon>
        <taxon>Labridae</taxon>
        <taxon>Xyrichtys</taxon>
    </lineage>
</organism>
<keyword evidence="1" id="KW-0969">Cilium</keyword>
<protein>
    <submittedName>
        <fullName evidence="1">Cilia- and flagella-associated protein 99 isoform X2</fullName>
    </submittedName>
</protein>
<dbReference type="EMBL" id="OY660878">
    <property type="protein sequence ID" value="CAJ1073695.1"/>
    <property type="molecule type" value="Genomic_DNA"/>
</dbReference>
<reference evidence="1" key="1">
    <citation type="submission" date="2023-08" db="EMBL/GenBank/DDBJ databases">
        <authorList>
            <person name="Alioto T."/>
            <person name="Alioto T."/>
            <person name="Gomez Garrido J."/>
        </authorList>
    </citation>
    <scope>NUCLEOTIDE SEQUENCE</scope>
</reference>
<gene>
    <name evidence="1" type="ORF">XNOV1_A021621</name>
</gene>
<dbReference type="PANTHER" id="PTHR34649">
    <property type="entry name" value="CILIA- AND FLAGELLA-ASSOCIATED PROTEIN 99"/>
    <property type="match status" value="1"/>
</dbReference>
<dbReference type="PANTHER" id="PTHR34649:SF1">
    <property type="entry name" value="CILIA- AND FLAGELLA-ASSOCIATED PROTEIN 99"/>
    <property type="match status" value="1"/>
</dbReference>
<proteinExistence type="predicted"/>
<evidence type="ECO:0000313" key="1">
    <source>
        <dbReference type="EMBL" id="CAJ1073695.1"/>
    </source>
</evidence>
<dbReference type="AlphaFoldDB" id="A0AAV1GKD1"/>
<keyword evidence="1" id="KW-0966">Cell projection</keyword>
<evidence type="ECO:0000313" key="2">
    <source>
        <dbReference type="Proteomes" id="UP001178508"/>
    </source>
</evidence>
<dbReference type="InterPro" id="IPR039341">
    <property type="entry name" value="CFAP99"/>
</dbReference>
<keyword evidence="1" id="KW-0282">Flagellum</keyword>
<keyword evidence="2" id="KW-1185">Reference proteome</keyword>
<accession>A0AAV1GKD1</accession>